<evidence type="ECO:0000313" key="2">
    <source>
        <dbReference type="Proteomes" id="UP000050535"/>
    </source>
</evidence>
<dbReference type="EMBL" id="LGUC01000001">
    <property type="protein sequence ID" value="KPN29705.1"/>
    <property type="molecule type" value="Genomic_DNA"/>
</dbReference>
<keyword evidence="2" id="KW-1185">Reference proteome</keyword>
<reference evidence="2" key="1">
    <citation type="submission" date="2013-11" db="EMBL/GenBank/DDBJ databases">
        <authorList>
            <person name="Hoang H.T."/>
            <person name="Killian M.L."/>
            <person name="Madson D.M."/>
            <person name="Arruda P.H.E."/>
            <person name="Sun D."/>
            <person name="Schwartz K.J."/>
            <person name="Yoon K."/>
        </authorList>
    </citation>
    <scope>NUCLEOTIDE SEQUENCE [LARGE SCALE GENOMIC DNA]</scope>
    <source>
        <strain evidence="2">CDK2</strain>
    </source>
</reference>
<protein>
    <submittedName>
        <fullName evidence="1">Uncharacterized protein</fullName>
    </submittedName>
</protein>
<dbReference type="AlphaFoldDB" id="A0A0P7G8T1"/>
<dbReference type="STRING" id="699431.SY89_00420"/>
<organism evidence="1 2">
    <name type="scientific">Halolamina pelagica</name>
    <dbReference type="NCBI Taxonomy" id="699431"/>
    <lineage>
        <taxon>Archaea</taxon>
        <taxon>Methanobacteriati</taxon>
        <taxon>Methanobacteriota</taxon>
        <taxon>Stenosarchaea group</taxon>
        <taxon>Halobacteria</taxon>
        <taxon>Halobacteriales</taxon>
        <taxon>Haloferacaceae</taxon>
    </lineage>
</organism>
<evidence type="ECO:0000313" key="1">
    <source>
        <dbReference type="EMBL" id="KPN29705.1"/>
    </source>
</evidence>
<sequence length="57" mass="6056">MICVDYAVSLGATDGEPTATDDLAGVRWVDESAFDGIEWAYTDDVAVFRAAIAAVED</sequence>
<gene>
    <name evidence="1" type="ORF">SY89_00420</name>
</gene>
<accession>A0A0P7G8T1</accession>
<comment type="caution">
    <text evidence="1">The sequence shown here is derived from an EMBL/GenBank/DDBJ whole genome shotgun (WGS) entry which is preliminary data.</text>
</comment>
<proteinExistence type="predicted"/>
<name>A0A0P7G8T1_9EURY</name>
<dbReference type="Proteomes" id="UP000050535">
    <property type="component" value="Unassembled WGS sequence"/>
</dbReference>